<dbReference type="GO" id="GO:0016740">
    <property type="term" value="F:transferase activity"/>
    <property type="evidence" value="ECO:0007669"/>
    <property type="project" value="UniProtKB-KW"/>
</dbReference>
<keyword evidence="3" id="KW-1185">Reference proteome</keyword>
<reference evidence="2" key="1">
    <citation type="submission" date="2016-10" db="EMBL/GenBank/DDBJ databases">
        <title>CRISPR-Cas defence system in Roseofilum reptotaenium: evidence of a bacteriophage-cyanobacterium arms race in the coral black band disease.</title>
        <authorList>
            <person name="Buerger P."/>
            <person name="Wood-Charlson E.M."/>
            <person name="Weynberg K.D."/>
            <person name="Willis B."/>
            <person name="Van Oppen M.J."/>
        </authorList>
    </citation>
    <scope>NUCLEOTIDE SEQUENCE [LARGE SCALE GENOMIC DNA]</scope>
    <source>
        <strain evidence="2">AO1-A</strain>
    </source>
</reference>
<name>A0A1L9QX09_9CYAN</name>
<dbReference type="AlphaFoldDB" id="A0A1L9QX09"/>
<dbReference type="InterPro" id="IPR029044">
    <property type="entry name" value="Nucleotide-diphossugar_trans"/>
</dbReference>
<evidence type="ECO:0000259" key="1">
    <source>
        <dbReference type="Pfam" id="PF00535"/>
    </source>
</evidence>
<comment type="caution">
    <text evidence="2">The sequence shown here is derived from an EMBL/GenBank/DDBJ whole genome shotgun (WGS) entry which is preliminary data.</text>
</comment>
<dbReference type="Proteomes" id="UP000183940">
    <property type="component" value="Unassembled WGS sequence"/>
</dbReference>
<dbReference type="STRING" id="1925591.BI308_01745"/>
<dbReference type="PANTHER" id="PTHR43685">
    <property type="entry name" value="GLYCOSYLTRANSFERASE"/>
    <property type="match status" value="1"/>
</dbReference>
<dbReference type="InterPro" id="IPR050834">
    <property type="entry name" value="Glycosyltransf_2"/>
</dbReference>
<proteinExistence type="predicted"/>
<dbReference type="InterPro" id="IPR001173">
    <property type="entry name" value="Glyco_trans_2-like"/>
</dbReference>
<feature type="domain" description="Glycosyltransferase 2-like" evidence="1">
    <location>
        <begin position="17"/>
        <end position="176"/>
    </location>
</feature>
<dbReference type="PANTHER" id="PTHR43685:SF2">
    <property type="entry name" value="GLYCOSYLTRANSFERASE 2-LIKE DOMAIN-CONTAINING PROTEIN"/>
    <property type="match status" value="1"/>
</dbReference>
<gene>
    <name evidence="2" type="ORF">BI308_01745</name>
</gene>
<accession>A0A1L9QX09</accession>
<organism evidence="2 3">
    <name type="scientific">Roseofilum reptotaenium AO1-A</name>
    <dbReference type="NCBI Taxonomy" id="1925591"/>
    <lineage>
        <taxon>Bacteria</taxon>
        <taxon>Bacillati</taxon>
        <taxon>Cyanobacteriota</taxon>
        <taxon>Cyanophyceae</taxon>
        <taxon>Desertifilales</taxon>
        <taxon>Desertifilaceae</taxon>
        <taxon>Roseofilum</taxon>
    </lineage>
</organism>
<protein>
    <submittedName>
        <fullName evidence="2">Glycosyltransferase</fullName>
    </submittedName>
</protein>
<evidence type="ECO:0000313" key="2">
    <source>
        <dbReference type="EMBL" id="OJJ27235.1"/>
    </source>
</evidence>
<sequence length="321" mass="36738">MPPLPTLMNAPFFPQVSVIVPVYNGEEDLPELLQGFRNQTYPNNRLEYLIVDNGSSDRTSEILQAADLPNLKPLSQTEIQSSYAARNLGIKTAQYEILAFTDADCRPQPEWLANLVKPFAKPDIGLSVGEIIALPGNTLLEQHADRQETLSQKHTLANPFCPYGQTANLAVRRSIFDRVGLFRPYLTTGGDADICWRILRETDWKYEFVPDATVKHRHRRTLKELQKQWYRYGKSNRYLHQLHGVDLMRSLTLKETLYRMTRWMVKEVPLTSAKMLLGKADIVDLVKTPLGLYMFQARTQGQTFSDLPENARYIEPLTPNS</sequence>
<dbReference type="EMBL" id="MLAW01000002">
    <property type="protein sequence ID" value="OJJ27235.1"/>
    <property type="molecule type" value="Genomic_DNA"/>
</dbReference>
<dbReference type="Gene3D" id="3.90.550.10">
    <property type="entry name" value="Spore Coat Polysaccharide Biosynthesis Protein SpsA, Chain A"/>
    <property type="match status" value="1"/>
</dbReference>
<dbReference type="Pfam" id="PF00535">
    <property type="entry name" value="Glycos_transf_2"/>
    <property type="match status" value="1"/>
</dbReference>
<evidence type="ECO:0000313" key="3">
    <source>
        <dbReference type="Proteomes" id="UP000183940"/>
    </source>
</evidence>
<dbReference type="SUPFAM" id="SSF53448">
    <property type="entry name" value="Nucleotide-diphospho-sugar transferases"/>
    <property type="match status" value="1"/>
</dbReference>